<evidence type="ECO:0000313" key="2">
    <source>
        <dbReference type="Proteomes" id="UP001439875"/>
    </source>
</evidence>
<organism evidence="1 2">
    <name type="scientific">Robertmurraya yapensis</name>
    <name type="common">ex Hitch et al 2024</name>
    <dbReference type="NCBI Taxonomy" id="3133160"/>
    <lineage>
        <taxon>Bacteria</taxon>
        <taxon>Bacillati</taxon>
        <taxon>Bacillota</taxon>
        <taxon>Bacilli</taxon>
        <taxon>Bacillales</taxon>
        <taxon>Bacillaceae</taxon>
        <taxon>Robertmurraya</taxon>
    </lineage>
</organism>
<gene>
    <name evidence="1" type="ORF">WMO40_20660</name>
</gene>
<keyword evidence="2" id="KW-1185">Reference proteome</keyword>
<protein>
    <submittedName>
        <fullName evidence="1">NlpC/P60 family protein</fullName>
    </submittedName>
</protein>
<accession>A0ACC6SGK4</accession>
<name>A0ACC6SGK4_9BACI</name>
<dbReference type="Proteomes" id="UP001439875">
    <property type="component" value="Unassembled WGS sequence"/>
</dbReference>
<comment type="caution">
    <text evidence="1">The sequence shown here is derived from an EMBL/GenBank/DDBJ whole genome shotgun (WGS) entry which is preliminary data.</text>
</comment>
<dbReference type="EMBL" id="JBBMEW010000027">
    <property type="protein sequence ID" value="MEQ2529090.1"/>
    <property type="molecule type" value="Genomic_DNA"/>
</dbReference>
<sequence>MSRQNQPNDPVSNMFQTLGNVGKKAIKKVGAKAAKKLSKTVLKKVASGLLLKTAPIWGSILGIVLIVLILISILTPDLSSGKDRFGNTDEAIQKKISEYIEIGTTLGINPLWVVAFDMVVHENENLLDYDTDDSSYYFFSVYYEKFKPSQIICTKYSEEEGKENECIESYEEPEKILESGTYNTKEEIQSFFRKQGQNPKDIMTALENIRAKDNVRITTTALTPEVALANGNFDEEQQEYFNDILESGLIEEEYPQFADLTSFWIGSGAYCSPNKEINEAQWNSAFAKAGELSTYGPVFIEKAKKYGIDPVIFAAISFHETTYGKSKALRTKNNPGGLMGSNGLMVFSSIEDGLESMAKTLHNRIIKDGLTTIEKLGSRYAPIGAANDPTGLNKHWVPNVSKIASQLGGLTMNCEAYGNGMDIVFDGDVSQAAQIIASSGFKYIGKSKYVFGGGRSQSDIALGRFDCSSFVHWAYLQAGINLGPLTSTSTETLNKMGKRIPISEIKVGDILFWDTYKKDGHVGIYIGNGKFIGSQSSTGVAIVNLNNSYYNARFSGHVRRLLPDN</sequence>
<reference evidence="1" key="1">
    <citation type="submission" date="2024-03" db="EMBL/GenBank/DDBJ databases">
        <title>Human intestinal bacterial collection.</title>
        <authorList>
            <person name="Pauvert C."/>
            <person name="Hitch T.C.A."/>
            <person name="Clavel T."/>
        </authorList>
    </citation>
    <scope>NUCLEOTIDE SEQUENCE</scope>
    <source>
        <strain evidence="1">CLA-AA-H227</strain>
    </source>
</reference>
<proteinExistence type="predicted"/>
<evidence type="ECO:0000313" key="1">
    <source>
        <dbReference type="EMBL" id="MEQ2529090.1"/>
    </source>
</evidence>